<evidence type="ECO:0000313" key="3">
    <source>
        <dbReference type="EMBL" id="MBS4187355.1"/>
    </source>
</evidence>
<feature type="domain" description="DUF402" evidence="2">
    <location>
        <begin position="76"/>
        <end position="192"/>
    </location>
</feature>
<sequence length="229" mass="25522">MCNDALPRPFHPGDHAALRSVNTFGARGEAVAFAVAGRVLVDDAELAVVASPLGSAVRRRAGVGSGPNGRLVLPEDWDGTYVEDRWSGAPVVRVHEKGTRWSVWRWHDGSDWLPDWYVNLELPWTRSPVGFDSQDWTLDVVATTDLDGRWSVRYKDEDELAFYATTGHWSEEMRAVIEQAGRDATAAATARSFPFDADWSAWVPDPTWPAPDMPSGWDRLTDRRSDTAQ</sequence>
<accession>A0A942T8I0</accession>
<dbReference type="Gene3D" id="2.40.380.10">
    <property type="entry name" value="FomD-like"/>
    <property type="match status" value="1"/>
</dbReference>
<dbReference type="InterPro" id="IPR035930">
    <property type="entry name" value="FomD-like_sf"/>
</dbReference>
<dbReference type="EMBL" id="JAGYPE010000008">
    <property type="protein sequence ID" value="MBS4187355.1"/>
    <property type="molecule type" value="Genomic_DNA"/>
</dbReference>
<gene>
    <name evidence="3" type="ORF">KHB02_38955</name>
</gene>
<dbReference type="InterPro" id="IPR007295">
    <property type="entry name" value="DUF402"/>
</dbReference>
<feature type="compositionally biased region" description="Basic and acidic residues" evidence="1">
    <location>
        <begin position="219"/>
        <end position="229"/>
    </location>
</feature>
<comment type="caution">
    <text evidence="3">The sequence shown here is derived from an EMBL/GenBank/DDBJ whole genome shotgun (WGS) entry which is preliminary data.</text>
</comment>
<dbReference type="Pfam" id="PF04167">
    <property type="entry name" value="DUF402"/>
    <property type="match status" value="1"/>
</dbReference>
<evidence type="ECO:0000256" key="1">
    <source>
        <dbReference type="SAM" id="MobiDB-lite"/>
    </source>
</evidence>
<organism evidence="3">
    <name type="scientific">Neobacillus citreus</name>
    <dbReference type="NCBI Taxonomy" id="2833578"/>
    <lineage>
        <taxon>Bacteria</taxon>
        <taxon>Bacillati</taxon>
        <taxon>Bacillota</taxon>
        <taxon>Bacilli</taxon>
        <taxon>Bacillales</taxon>
        <taxon>Bacillaceae</taxon>
        <taxon>Neobacillus</taxon>
    </lineage>
</organism>
<protein>
    <submittedName>
        <fullName evidence="3">DUF402 domain-containing protein</fullName>
    </submittedName>
</protein>
<dbReference type="SUPFAM" id="SSF159234">
    <property type="entry name" value="FomD-like"/>
    <property type="match status" value="1"/>
</dbReference>
<evidence type="ECO:0000259" key="2">
    <source>
        <dbReference type="Pfam" id="PF04167"/>
    </source>
</evidence>
<reference evidence="3" key="1">
    <citation type="submission" date="2021-05" db="EMBL/GenBank/DDBJ databases">
        <title>Novel Bacillus species.</title>
        <authorList>
            <person name="Liu G."/>
        </authorList>
    </citation>
    <scope>NUCLEOTIDE SEQUENCE</scope>
    <source>
        <strain evidence="3">FJAT-50051</strain>
    </source>
</reference>
<dbReference type="AlphaFoldDB" id="A0A942T8I0"/>
<name>A0A942T8I0_9BACI</name>
<proteinExistence type="predicted"/>
<feature type="region of interest" description="Disordered" evidence="1">
    <location>
        <begin position="207"/>
        <end position="229"/>
    </location>
</feature>